<comment type="caution">
    <text evidence="9">The sequence shown here is derived from an EMBL/GenBank/DDBJ whole genome shotgun (WGS) entry which is preliminary data.</text>
</comment>
<feature type="transmembrane region" description="Helical" evidence="6">
    <location>
        <begin position="35"/>
        <end position="53"/>
    </location>
</feature>
<dbReference type="AlphaFoldDB" id="A0A8J4M1I4"/>
<dbReference type="SUPFAM" id="SSF161098">
    <property type="entry name" value="MetI-like"/>
    <property type="match status" value="1"/>
</dbReference>
<feature type="transmembrane region" description="Helical" evidence="6">
    <location>
        <begin position="135"/>
        <end position="155"/>
    </location>
</feature>
<dbReference type="InterPro" id="IPR000515">
    <property type="entry name" value="MetI-like"/>
</dbReference>
<keyword evidence="4 6" id="KW-1133">Transmembrane helix</keyword>
<name>A0A8J4M1I4_9BACL</name>
<keyword evidence="5 6" id="KW-0472">Membrane</keyword>
<proteinExistence type="inferred from homology"/>
<protein>
    <submittedName>
        <fullName evidence="9">Sugar ABC transporter permease</fullName>
    </submittedName>
</protein>
<dbReference type="RefSeq" id="WP_213411690.1">
    <property type="nucleotide sequence ID" value="NZ_BOVK01000020.1"/>
</dbReference>
<comment type="similarity">
    <text evidence="6">Belongs to the binding-protein-dependent transport system permease family.</text>
</comment>
<organism evidence="9 10">
    <name type="scientific">Xylanibacillus composti</name>
    <dbReference type="NCBI Taxonomy" id="1572762"/>
    <lineage>
        <taxon>Bacteria</taxon>
        <taxon>Bacillati</taxon>
        <taxon>Bacillota</taxon>
        <taxon>Bacilli</taxon>
        <taxon>Bacillales</taxon>
        <taxon>Paenibacillaceae</taxon>
        <taxon>Xylanibacillus</taxon>
    </lineage>
</organism>
<dbReference type="Proteomes" id="UP000677918">
    <property type="component" value="Unassembled WGS sequence"/>
</dbReference>
<dbReference type="PROSITE" id="PS50928">
    <property type="entry name" value="ABC_TM1"/>
    <property type="match status" value="1"/>
</dbReference>
<dbReference type="GO" id="GO:0055085">
    <property type="term" value="P:transmembrane transport"/>
    <property type="evidence" value="ECO:0007669"/>
    <property type="project" value="InterPro"/>
</dbReference>
<dbReference type="EMBL" id="BOVK01000020">
    <property type="protein sequence ID" value="GIQ68895.1"/>
    <property type="molecule type" value="Genomic_DNA"/>
</dbReference>
<evidence type="ECO:0000256" key="6">
    <source>
        <dbReference type="RuleBase" id="RU363032"/>
    </source>
</evidence>
<feature type="transmembrane region" description="Helical" evidence="6">
    <location>
        <begin position="237"/>
        <end position="255"/>
    </location>
</feature>
<evidence type="ECO:0000256" key="7">
    <source>
        <dbReference type="SAM" id="MobiDB-lite"/>
    </source>
</evidence>
<accession>A0A8J4M1I4</accession>
<evidence type="ECO:0000256" key="4">
    <source>
        <dbReference type="ARBA" id="ARBA00022989"/>
    </source>
</evidence>
<dbReference type="CDD" id="cd06261">
    <property type="entry name" value="TM_PBP2"/>
    <property type="match status" value="1"/>
</dbReference>
<evidence type="ECO:0000256" key="1">
    <source>
        <dbReference type="ARBA" id="ARBA00004141"/>
    </source>
</evidence>
<evidence type="ECO:0000313" key="10">
    <source>
        <dbReference type="Proteomes" id="UP000677918"/>
    </source>
</evidence>
<gene>
    <name evidence="9" type="ORF">XYCOK13_17190</name>
</gene>
<dbReference type="Pfam" id="PF00528">
    <property type="entry name" value="BPD_transp_1"/>
    <property type="match status" value="1"/>
</dbReference>
<feature type="domain" description="ABC transmembrane type-1" evidence="8">
    <location>
        <begin position="95"/>
        <end position="312"/>
    </location>
</feature>
<evidence type="ECO:0000259" key="8">
    <source>
        <dbReference type="PROSITE" id="PS50928"/>
    </source>
</evidence>
<evidence type="ECO:0000256" key="3">
    <source>
        <dbReference type="ARBA" id="ARBA00022692"/>
    </source>
</evidence>
<keyword evidence="3 6" id="KW-0812">Transmembrane</keyword>
<reference evidence="9" key="1">
    <citation type="submission" date="2021-04" db="EMBL/GenBank/DDBJ databases">
        <title>Draft genome sequence of Xylanibacillus composti strain K13.</title>
        <authorList>
            <person name="Uke A."/>
            <person name="Chhe C."/>
            <person name="Baramee S."/>
            <person name="Kosugi A."/>
        </authorList>
    </citation>
    <scope>NUCLEOTIDE SEQUENCE</scope>
    <source>
        <strain evidence="9">K13</strain>
    </source>
</reference>
<feature type="transmembrane region" description="Helical" evidence="6">
    <location>
        <begin position="99"/>
        <end position="123"/>
    </location>
</feature>
<feature type="transmembrane region" description="Helical" evidence="6">
    <location>
        <begin position="293"/>
        <end position="316"/>
    </location>
</feature>
<feature type="transmembrane region" description="Helical" evidence="6">
    <location>
        <begin position="175"/>
        <end position="192"/>
    </location>
</feature>
<keyword evidence="2 6" id="KW-0813">Transport</keyword>
<dbReference type="GO" id="GO:0005886">
    <property type="term" value="C:plasma membrane"/>
    <property type="evidence" value="ECO:0007669"/>
    <property type="project" value="UniProtKB-SubCell"/>
</dbReference>
<evidence type="ECO:0000256" key="2">
    <source>
        <dbReference type="ARBA" id="ARBA00022448"/>
    </source>
</evidence>
<dbReference type="PANTHER" id="PTHR43496:SF1">
    <property type="entry name" value="POLYGALACTURONAN_RHAMNOGALACTURONAN TRANSPORT SYSTEM PERMEASE PROTEIN YTEP"/>
    <property type="match status" value="1"/>
</dbReference>
<dbReference type="InterPro" id="IPR035906">
    <property type="entry name" value="MetI-like_sf"/>
</dbReference>
<dbReference type="Gene3D" id="1.10.3720.10">
    <property type="entry name" value="MetI-like"/>
    <property type="match status" value="1"/>
</dbReference>
<evidence type="ECO:0000256" key="5">
    <source>
        <dbReference type="ARBA" id="ARBA00023136"/>
    </source>
</evidence>
<dbReference type="PANTHER" id="PTHR43496">
    <property type="entry name" value="PROTEIN LPLB"/>
    <property type="match status" value="1"/>
</dbReference>
<keyword evidence="10" id="KW-1185">Reference proteome</keyword>
<evidence type="ECO:0000313" key="9">
    <source>
        <dbReference type="EMBL" id="GIQ68895.1"/>
    </source>
</evidence>
<comment type="subcellular location">
    <subcellularLocation>
        <location evidence="6">Cell membrane</location>
        <topology evidence="6">Multi-pass membrane protein</topology>
    </subcellularLocation>
    <subcellularLocation>
        <location evidence="1">Membrane</location>
        <topology evidence="1">Multi-pass membrane protein</topology>
    </subcellularLocation>
</comment>
<feature type="region of interest" description="Disordered" evidence="7">
    <location>
        <begin position="1"/>
        <end position="20"/>
    </location>
</feature>
<sequence>MQQSASAAPAVTPPKSPKAPSGTKLFFKTLMKQRALVMMSVPFVIWLFIFRYLPVWGWTLAFQDYRPGRSFSEQEWVGFKHFAFLFQDDSFYRVMRNTFAMSFINLILGFVLAITLAILLNELKNIVFKRVVQTISYMPYFLSWVVAASIVMVALSPEDGVVNQVLMGLGIIDKPVMWLGEGSYFWGIFAASETWKNLGWNTIVYLAAITVIDPSQYEAADIDGANRFRKIWHITLPGMRPVIIVLLILNIGQVLETGFEAQYLLKNPANMDYAETLELFVIRWGINFGNYSFATAAGIFKTVISFTLLFAANSLAKRLGQDRLF</sequence>